<dbReference type="AlphaFoldDB" id="A0A2S3YUV5"/>
<protein>
    <submittedName>
        <fullName evidence="1">Uncharacterized protein</fullName>
    </submittedName>
</protein>
<dbReference type="Proteomes" id="UP000237511">
    <property type="component" value="Unassembled WGS sequence"/>
</dbReference>
<proteinExistence type="predicted"/>
<dbReference type="EMBL" id="LODU01000003">
    <property type="protein sequence ID" value="POH35432.1"/>
    <property type="molecule type" value="Genomic_DNA"/>
</dbReference>
<accession>A0A2S3YUV5</accession>
<name>A0A2S3YUV5_9HYPH</name>
<gene>
    <name evidence="1" type="ORF">ATY31_02940</name>
</gene>
<evidence type="ECO:0000313" key="2">
    <source>
        <dbReference type="Proteomes" id="UP000237511"/>
    </source>
</evidence>
<evidence type="ECO:0000313" key="1">
    <source>
        <dbReference type="EMBL" id="POH35432.1"/>
    </source>
</evidence>
<reference evidence="1 2" key="1">
    <citation type="journal article" date="2014" name="Syst. Appl. Microbiol.">
        <title>Microsymbionts of Phaseolus vulgaris in acid and alkaline soils of Mexico.</title>
        <authorList>
            <person name="Verastegui-Valdes M.M."/>
            <person name="Zhang Y.J."/>
            <person name="Rivera-Orduna F.N."/>
            <person name="Cheng H.P."/>
            <person name="Sui X.H."/>
            <person name="Wang E.T."/>
        </authorList>
    </citation>
    <scope>NUCLEOTIDE SEQUENCE [LARGE SCALE GENOMIC DNA]</scope>
    <source>
        <strain evidence="1 2">FG01</strain>
    </source>
</reference>
<comment type="caution">
    <text evidence="1">The sequence shown here is derived from an EMBL/GenBank/DDBJ whole genome shotgun (WGS) entry which is preliminary data.</text>
</comment>
<sequence>MPAIHAVVRWRRLDLVQWIFQEFRISIDETTVRRELPPKVCVRRGLESQKKCGYRRGQFDGSQFTLGGGRGGMRVDGFDTLGLGSPSNE</sequence>
<organism evidence="1 2">
    <name type="scientific">Sinorhizobium americanum</name>
    <dbReference type="NCBI Taxonomy" id="194963"/>
    <lineage>
        <taxon>Bacteria</taxon>
        <taxon>Pseudomonadati</taxon>
        <taxon>Pseudomonadota</taxon>
        <taxon>Alphaproteobacteria</taxon>
        <taxon>Hyphomicrobiales</taxon>
        <taxon>Rhizobiaceae</taxon>
        <taxon>Sinorhizobium/Ensifer group</taxon>
        <taxon>Sinorhizobium</taxon>
    </lineage>
</organism>